<gene>
    <name evidence="1" type="ORF">ABOZ73_18650</name>
</gene>
<evidence type="ECO:0000313" key="1">
    <source>
        <dbReference type="EMBL" id="XDO96756.1"/>
    </source>
</evidence>
<proteinExistence type="predicted"/>
<dbReference type="Pfam" id="PF19198">
    <property type="entry name" value="RsaA_NTD"/>
    <property type="match status" value="1"/>
</dbReference>
<organism evidence="1">
    <name type="scientific">Caulobacter sp. 73W</name>
    <dbReference type="NCBI Taxonomy" id="3161137"/>
    <lineage>
        <taxon>Bacteria</taxon>
        <taxon>Pseudomonadati</taxon>
        <taxon>Pseudomonadota</taxon>
        <taxon>Alphaproteobacteria</taxon>
        <taxon>Caulobacterales</taxon>
        <taxon>Caulobacteraceae</taxon>
        <taxon>Caulobacter</taxon>
    </lineage>
</organism>
<dbReference type="RefSeq" id="WP_369059596.1">
    <property type="nucleotide sequence ID" value="NZ_CP158375.1"/>
</dbReference>
<dbReference type="AlphaFoldDB" id="A0AB39KU21"/>
<accession>A0AB39KU21</accession>
<dbReference type="EMBL" id="CP158375">
    <property type="protein sequence ID" value="XDO96756.1"/>
    <property type="molecule type" value="Genomic_DNA"/>
</dbReference>
<sequence length="247" mass="27265">MATYSINTRNAETAFKNALRVNTLTLELQKTAALVTTAVAIDGWTPRQVAWQMFDVTKDTTSVALGAYQFYTGLTPTGPGLDWLVNSSANLTDLNDGYYRRFSLENRYINFSANLGLAGEGRDFFFANYKHLTFAQAVEKAYDVIIGFQYASSAGIEPGDAINDIISRQAYFLDFAAQRMPTHDRDLAAKAAMVGYIMAEAIKAEVGVYARSIENFYLDIADGTAEHHVNLIAVYGPDSRIDDMGWG</sequence>
<name>A0AB39KU21_9CAUL</name>
<reference evidence="1" key="1">
    <citation type="submission" date="2024-06" db="EMBL/GenBank/DDBJ databases">
        <title>Caulobacter inopinatus, sp. nov.</title>
        <authorList>
            <person name="Donachie S.P."/>
        </authorList>
    </citation>
    <scope>NUCLEOTIDE SEQUENCE</scope>
    <source>
        <strain evidence="1">73W</strain>
    </source>
</reference>
<protein>
    <submittedName>
        <fullName evidence="1">Uncharacterized protein</fullName>
    </submittedName>
</protein>